<dbReference type="EMBL" id="BX284602">
    <property type="protein sequence ID" value="CCD67491.1"/>
    <property type="molecule type" value="Genomic_DNA"/>
</dbReference>
<evidence type="ECO:0000313" key="5">
    <source>
        <dbReference type="WormBase" id="F40H7.2"/>
    </source>
</evidence>
<dbReference type="UCSC" id="F40H7.2">
    <property type="organism name" value="c. elegans"/>
</dbReference>
<feature type="transmembrane region" description="Helical" evidence="1">
    <location>
        <begin position="255"/>
        <end position="277"/>
    </location>
</feature>
<feature type="transmembrane region" description="Helical" evidence="1">
    <location>
        <begin position="54"/>
        <end position="73"/>
    </location>
</feature>
<dbReference type="PANTHER" id="PTHR46952">
    <property type="entry name" value="SERPENTINE RECEPTOR, CLASS X-RELATED"/>
    <property type="match status" value="1"/>
</dbReference>
<dbReference type="GeneID" id="185579"/>
<dbReference type="Proteomes" id="UP000001940">
    <property type="component" value="Chromosome II"/>
</dbReference>
<gene>
    <name evidence="3 5" type="primary">srx-108</name>
    <name evidence="3" type="ORF">CELE_F40H7.2</name>
    <name evidence="5" type="ORF">F40H7.2</name>
</gene>
<dbReference type="OMA" id="SKCIANC"/>
<dbReference type="AGR" id="WB:WBGene00005999"/>
<protein>
    <submittedName>
        <fullName evidence="3">7TM GPCR serpentine receptor class x (Srx) domain-containing protein</fullName>
    </submittedName>
</protein>
<dbReference type="InParanoid" id="O17096"/>
<dbReference type="InterPro" id="IPR019430">
    <property type="entry name" value="7TM_GPCR_serpentine_rcpt_Srx"/>
</dbReference>
<dbReference type="Gene3D" id="1.20.1070.10">
    <property type="entry name" value="Rhodopsin 7-helix transmembrane proteins"/>
    <property type="match status" value="1"/>
</dbReference>
<accession>O17096</accession>
<keyword evidence="1" id="KW-0812">Transmembrane</keyword>
<evidence type="ECO:0000313" key="3">
    <source>
        <dbReference type="EMBL" id="CCD67491.1"/>
    </source>
</evidence>
<dbReference type="PhylomeDB" id="O17096"/>
<dbReference type="AlphaFoldDB" id="O17096"/>
<keyword evidence="3" id="KW-0675">Receptor</keyword>
<keyword evidence="4" id="KW-1185">Reference proteome</keyword>
<dbReference type="KEGG" id="cel:CELE_F40H7.2"/>
<feature type="transmembrane region" description="Helical" evidence="1">
    <location>
        <begin position="12"/>
        <end position="34"/>
    </location>
</feature>
<feature type="transmembrane region" description="Helical" evidence="1">
    <location>
        <begin position="172"/>
        <end position="201"/>
    </location>
</feature>
<dbReference type="FunCoup" id="O17096">
    <property type="interactions" value="12"/>
</dbReference>
<dbReference type="PANTHER" id="PTHR46952:SF5">
    <property type="entry name" value="7TM GPCR SERPENTINE RECEPTOR CLASS X (SRX) DOMAIN-CONTAINING PROTEIN"/>
    <property type="match status" value="1"/>
</dbReference>
<dbReference type="WormBase" id="F40H7.2">
    <property type="protein sequence ID" value="CE10200"/>
    <property type="gene ID" value="WBGene00005999"/>
    <property type="gene designation" value="srx-108"/>
</dbReference>
<dbReference type="SUPFAM" id="SSF81321">
    <property type="entry name" value="Family A G protein-coupled receptor-like"/>
    <property type="match status" value="1"/>
</dbReference>
<dbReference type="eggNOG" id="ENOG502TH1H">
    <property type="taxonomic scope" value="Eukaryota"/>
</dbReference>
<dbReference type="RefSeq" id="NP_494622.1">
    <property type="nucleotide sequence ID" value="NM_062221.1"/>
</dbReference>
<dbReference type="HOGENOM" id="CLU_070417_1_0_1"/>
<feature type="transmembrane region" description="Helical" evidence="1">
    <location>
        <begin position="222"/>
        <end position="243"/>
    </location>
</feature>
<dbReference type="CTD" id="185579"/>
<keyword evidence="1" id="KW-0472">Membrane</keyword>
<sequence length="310" mass="34838">MDINEISTRIVGSYMILAGSIGVLVNVFMFYHFISLEKTVFYILCSSKSISNTLVLLIYFGYIGPINAFYTAIGSGTLSSYLNQAMGFGLYLQGPTTQLMITINRFLVVWFSPVNTPRYSTRITVAAMGISWIFTVWFSTLVGMPAICRIPFLFDHVPYPDYQENDFKCTDTLITCLVSGLFLLAISTNFMNILIAVKLFCLSKSTSSLSSETAKNRRKMKIRFFLQSCFQDWICMLDVAMNFTSIEFCGSHVCAVLISMGFDVLVYVMDGLIMYFFNYRLNLPKSSQWKTVSVGSTKTKISVAISPVSP</sequence>
<name>O17096_CAEEL</name>
<dbReference type="OrthoDB" id="5851226at2759"/>
<evidence type="ECO:0000313" key="4">
    <source>
        <dbReference type="Proteomes" id="UP000001940"/>
    </source>
</evidence>
<feature type="transmembrane region" description="Helical" evidence="1">
    <location>
        <begin position="123"/>
        <end position="152"/>
    </location>
</feature>
<reference evidence="3 4" key="1">
    <citation type="journal article" date="1998" name="Science">
        <title>Genome sequence of the nematode C. elegans: a platform for investigating biology.</title>
        <authorList>
            <consortium name="The C. elegans sequencing consortium"/>
            <person name="Sulson J.E."/>
            <person name="Waterston R."/>
        </authorList>
    </citation>
    <scope>NUCLEOTIDE SEQUENCE [LARGE SCALE GENOMIC DNA]</scope>
    <source>
        <strain evidence="3 4">Bristol N2</strain>
    </source>
</reference>
<proteinExistence type="predicted"/>
<evidence type="ECO:0000256" key="1">
    <source>
        <dbReference type="SAM" id="Phobius"/>
    </source>
</evidence>
<organism evidence="3 4">
    <name type="scientific">Caenorhabditis elegans</name>
    <dbReference type="NCBI Taxonomy" id="6239"/>
    <lineage>
        <taxon>Eukaryota</taxon>
        <taxon>Metazoa</taxon>
        <taxon>Ecdysozoa</taxon>
        <taxon>Nematoda</taxon>
        <taxon>Chromadorea</taxon>
        <taxon>Rhabditida</taxon>
        <taxon>Rhabditina</taxon>
        <taxon>Rhabditomorpha</taxon>
        <taxon>Rhabditoidea</taxon>
        <taxon>Rhabditidae</taxon>
        <taxon>Peloderinae</taxon>
        <taxon>Caenorhabditis</taxon>
    </lineage>
</organism>
<feature type="transmembrane region" description="Helical" evidence="1">
    <location>
        <begin position="85"/>
        <end position="111"/>
    </location>
</feature>
<dbReference type="Pfam" id="PF10328">
    <property type="entry name" value="7TM_GPCR_Srx"/>
    <property type="match status" value="1"/>
</dbReference>
<feature type="domain" description="7TM GPCR serpentine receptor class x (Srx)" evidence="2">
    <location>
        <begin position="16"/>
        <end position="278"/>
    </location>
</feature>
<keyword evidence="1" id="KW-1133">Transmembrane helix</keyword>
<dbReference type="PIR" id="T32283">
    <property type="entry name" value="T32283"/>
</dbReference>
<evidence type="ECO:0000259" key="2">
    <source>
        <dbReference type="Pfam" id="PF10328"/>
    </source>
</evidence>
<dbReference type="PaxDb" id="6239-F40H7.2"/>